<organism evidence="1 3">
    <name type="scientific">Rotaria sordida</name>
    <dbReference type="NCBI Taxonomy" id="392033"/>
    <lineage>
        <taxon>Eukaryota</taxon>
        <taxon>Metazoa</taxon>
        <taxon>Spiralia</taxon>
        <taxon>Gnathifera</taxon>
        <taxon>Rotifera</taxon>
        <taxon>Eurotatoria</taxon>
        <taxon>Bdelloidea</taxon>
        <taxon>Philodinida</taxon>
        <taxon>Philodinidae</taxon>
        <taxon>Rotaria</taxon>
    </lineage>
</organism>
<evidence type="ECO:0000313" key="4">
    <source>
        <dbReference type="Proteomes" id="UP000663870"/>
    </source>
</evidence>
<reference evidence="1" key="1">
    <citation type="submission" date="2021-02" db="EMBL/GenBank/DDBJ databases">
        <authorList>
            <person name="Nowell W R."/>
        </authorList>
    </citation>
    <scope>NUCLEOTIDE SEQUENCE</scope>
</reference>
<dbReference type="InterPro" id="IPR011042">
    <property type="entry name" value="6-blade_b-propeller_TolB-like"/>
</dbReference>
<proteinExistence type="predicted"/>
<dbReference type="EMBL" id="CAJNOL010005808">
    <property type="protein sequence ID" value="CAF1610112.1"/>
    <property type="molecule type" value="Genomic_DNA"/>
</dbReference>
<protein>
    <submittedName>
        <fullName evidence="1">Uncharacterized protein</fullName>
    </submittedName>
</protein>
<keyword evidence="4" id="KW-1185">Reference proteome</keyword>
<name>A0A815IN13_9BILA</name>
<dbReference type="SUPFAM" id="SSF63825">
    <property type="entry name" value="YWTD domain"/>
    <property type="match status" value="1"/>
</dbReference>
<dbReference type="EMBL" id="CAJNOH010004387">
    <property type="protein sequence ID" value="CAF1368027.1"/>
    <property type="molecule type" value="Genomic_DNA"/>
</dbReference>
<accession>A0A815IN13</accession>
<dbReference type="Proteomes" id="UP000663854">
    <property type="component" value="Unassembled WGS sequence"/>
</dbReference>
<evidence type="ECO:0000313" key="1">
    <source>
        <dbReference type="EMBL" id="CAF1368027.1"/>
    </source>
</evidence>
<evidence type="ECO:0000313" key="3">
    <source>
        <dbReference type="Proteomes" id="UP000663854"/>
    </source>
</evidence>
<gene>
    <name evidence="2" type="ORF">JXQ802_LOCUS49297</name>
    <name evidence="1" type="ORF">PYM288_LOCUS33213</name>
</gene>
<dbReference type="Gene3D" id="2.120.10.30">
    <property type="entry name" value="TolB, C-terminal domain"/>
    <property type="match status" value="1"/>
</dbReference>
<sequence length="95" mass="10362">MSLRTGIANSSGSTSNQLNNPFGITLDQWYNIYVADRLNNRVQHFCNGNMTGITIAESSTGGSSLSAPYGVKLDFQLNLYVTENSGHRVSKFAKL</sequence>
<evidence type="ECO:0000313" key="2">
    <source>
        <dbReference type="EMBL" id="CAF1610112.1"/>
    </source>
</evidence>
<dbReference type="AlphaFoldDB" id="A0A815IN13"/>
<comment type="caution">
    <text evidence="1">The sequence shown here is derived from an EMBL/GenBank/DDBJ whole genome shotgun (WGS) entry which is preliminary data.</text>
</comment>
<dbReference type="Proteomes" id="UP000663870">
    <property type="component" value="Unassembled WGS sequence"/>
</dbReference>